<evidence type="ECO:0000313" key="11">
    <source>
        <dbReference type="Proteomes" id="UP000024837"/>
    </source>
</evidence>
<keyword evidence="11" id="KW-1185">Reference proteome</keyword>
<evidence type="ECO:0000256" key="5">
    <source>
        <dbReference type="ARBA" id="ARBA00023136"/>
    </source>
</evidence>
<evidence type="ECO:0000256" key="3">
    <source>
        <dbReference type="ARBA" id="ARBA00022622"/>
    </source>
</evidence>
<sequence length="210" mass="21755">MHANALLLLLGLPLAAHAHFTLRYPTPLGTSAAKQDQAPCGGYSITESTTISNFYVDGDSVAYSSSHPEIKLLLRVVEGNKADGAGLSWNQVFPIVEQYGAGDFCQPLVTVPQSYVGKQGILQVVQNAVDGMLWSCAYVKFVSGTRPSLPDACRNGSDVTAALSSDAALSALMDTTSAPTNSPSAASLHGVSILTGLVSAAVALVFNVGL</sequence>
<reference evidence="10 11" key="1">
    <citation type="submission" date="2013-05" db="EMBL/GenBank/DDBJ databases">
        <title>Drechslerella stenobrocha genome reveals carnivorous origination and mechanical trapping mechanism of predatory fungi.</title>
        <authorList>
            <person name="Liu X."/>
            <person name="Zhang W."/>
            <person name="Liu K."/>
        </authorList>
    </citation>
    <scope>NUCLEOTIDE SEQUENCE [LARGE SCALE GENOMIC DNA]</scope>
    <source>
        <strain evidence="10 11">248</strain>
    </source>
</reference>
<dbReference type="GO" id="GO:0005886">
    <property type="term" value="C:plasma membrane"/>
    <property type="evidence" value="ECO:0007669"/>
    <property type="project" value="UniProtKB-SubCell"/>
</dbReference>
<gene>
    <name evidence="10" type="ORF">DRE_02108</name>
</gene>
<dbReference type="Proteomes" id="UP000024837">
    <property type="component" value="Unassembled WGS sequence"/>
</dbReference>
<keyword evidence="3" id="KW-0336">GPI-anchor</keyword>
<keyword evidence="4 8" id="KW-0732">Signal</keyword>
<organism evidence="10 11">
    <name type="scientific">Drechslerella stenobrocha 248</name>
    <dbReference type="NCBI Taxonomy" id="1043628"/>
    <lineage>
        <taxon>Eukaryota</taxon>
        <taxon>Fungi</taxon>
        <taxon>Dikarya</taxon>
        <taxon>Ascomycota</taxon>
        <taxon>Pezizomycotina</taxon>
        <taxon>Orbiliomycetes</taxon>
        <taxon>Orbiliales</taxon>
        <taxon>Orbiliaceae</taxon>
        <taxon>Drechslerella</taxon>
    </lineage>
</organism>
<feature type="chain" id="PRO_5004893834" description="Copper acquisition factor BIM1-like domain-containing protein" evidence="8">
    <location>
        <begin position="19"/>
        <end position="210"/>
    </location>
</feature>
<name>W7HXT9_9PEZI</name>
<evidence type="ECO:0000256" key="6">
    <source>
        <dbReference type="ARBA" id="ARBA00023180"/>
    </source>
</evidence>
<keyword evidence="7" id="KW-0449">Lipoprotein</keyword>
<protein>
    <recommendedName>
        <fullName evidence="9">Copper acquisition factor BIM1-like domain-containing protein</fullName>
    </recommendedName>
</protein>
<evidence type="ECO:0000313" key="10">
    <source>
        <dbReference type="EMBL" id="EWC48339.1"/>
    </source>
</evidence>
<dbReference type="HOGENOM" id="CLU_070647_0_1_1"/>
<feature type="signal peptide" evidence="8">
    <location>
        <begin position="1"/>
        <end position="18"/>
    </location>
</feature>
<evidence type="ECO:0000256" key="4">
    <source>
        <dbReference type="ARBA" id="ARBA00022729"/>
    </source>
</evidence>
<dbReference type="AlphaFoldDB" id="W7HXT9"/>
<dbReference type="EMBL" id="KI966390">
    <property type="protein sequence ID" value="EWC48339.1"/>
    <property type="molecule type" value="Genomic_DNA"/>
</dbReference>
<keyword evidence="2" id="KW-1003">Cell membrane</keyword>
<dbReference type="GO" id="GO:0098552">
    <property type="term" value="C:side of membrane"/>
    <property type="evidence" value="ECO:0007669"/>
    <property type="project" value="UniProtKB-KW"/>
</dbReference>
<dbReference type="PANTHER" id="PTHR34992">
    <property type="entry name" value="HYPHAL ANASTAMOSIS-7 PROTEIN"/>
    <property type="match status" value="1"/>
</dbReference>
<evidence type="ECO:0000256" key="1">
    <source>
        <dbReference type="ARBA" id="ARBA00004609"/>
    </source>
</evidence>
<feature type="domain" description="Copper acquisition factor BIM1-like" evidence="9">
    <location>
        <begin position="17"/>
        <end position="157"/>
    </location>
</feature>
<evidence type="ECO:0000256" key="7">
    <source>
        <dbReference type="ARBA" id="ARBA00023288"/>
    </source>
</evidence>
<dbReference type="InterPro" id="IPR046936">
    <property type="entry name" value="BIM1-like"/>
</dbReference>
<dbReference type="OrthoDB" id="2146436at2759"/>
<dbReference type="CDD" id="cd21176">
    <property type="entry name" value="LPMO_auxiliary-like"/>
    <property type="match status" value="1"/>
</dbReference>
<keyword evidence="5" id="KW-0472">Membrane</keyword>
<proteinExistence type="predicted"/>
<dbReference type="InterPro" id="IPR046530">
    <property type="entry name" value="BIM1-like_dom"/>
</dbReference>
<evidence type="ECO:0000259" key="9">
    <source>
        <dbReference type="Pfam" id="PF20238"/>
    </source>
</evidence>
<evidence type="ECO:0000256" key="2">
    <source>
        <dbReference type="ARBA" id="ARBA00022475"/>
    </source>
</evidence>
<dbReference type="PANTHER" id="PTHR34992:SF1">
    <property type="entry name" value="COPPER ACQUISITION FACTOR BIM1-LIKE DOMAIN-CONTAINING PROTEIN"/>
    <property type="match status" value="1"/>
</dbReference>
<accession>W7HXT9</accession>
<dbReference type="Pfam" id="PF20238">
    <property type="entry name" value="BIM1-like_dom"/>
    <property type="match status" value="1"/>
</dbReference>
<evidence type="ECO:0000256" key="8">
    <source>
        <dbReference type="SAM" id="SignalP"/>
    </source>
</evidence>
<keyword evidence="6" id="KW-0325">Glycoprotein</keyword>
<comment type="subcellular location">
    <subcellularLocation>
        <location evidence="1">Cell membrane</location>
        <topology evidence="1">Lipid-anchor</topology>
        <topology evidence="1">GPI-anchor</topology>
    </subcellularLocation>
</comment>